<evidence type="ECO:0000313" key="2">
    <source>
        <dbReference type="EMBL" id="PJE97849.1"/>
    </source>
</evidence>
<keyword evidence="3" id="KW-1185">Reference proteome</keyword>
<dbReference type="EMBL" id="PGGW01000038">
    <property type="protein sequence ID" value="PJE97849.1"/>
    <property type="molecule type" value="Genomic_DNA"/>
</dbReference>
<evidence type="ECO:0000256" key="1">
    <source>
        <dbReference type="SAM" id="MobiDB-lite"/>
    </source>
</evidence>
<name>A0A2M8M0Y0_9ACTN</name>
<dbReference type="AlphaFoldDB" id="A0A2M8M0Y0"/>
<organism evidence="2 3">
    <name type="scientific">Streptomyces carminius</name>
    <dbReference type="NCBI Taxonomy" id="2665496"/>
    <lineage>
        <taxon>Bacteria</taxon>
        <taxon>Bacillati</taxon>
        <taxon>Actinomycetota</taxon>
        <taxon>Actinomycetes</taxon>
        <taxon>Kitasatosporales</taxon>
        <taxon>Streptomycetaceae</taxon>
        <taxon>Streptomyces</taxon>
    </lineage>
</organism>
<reference evidence="2 3" key="1">
    <citation type="submission" date="2017-11" db="EMBL/GenBank/DDBJ databases">
        <title>Streptomyces carmine sp. nov., a novel actinomycete isolated from Sophora alopecuroides in Xinjiang, China.</title>
        <authorList>
            <person name="Wang Y."/>
            <person name="Luo X."/>
            <person name="Wan C."/>
            <person name="Zhang L."/>
        </authorList>
    </citation>
    <scope>NUCLEOTIDE SEQUENCE [LARGE SCALE GENOMIC DNA]</scope>
    <source>
        <strain evidence="2 3">TRM SA0054</strain>
    </source>
</reference>
<protein>
    <submittedName>
        <fullName evidence="2">Uncharacterized protein</fullName>
    </submittedName>
</protein>
<sequence length="105" mass="11371">MPTREQVLRLLESGLDYGAAAERLGVSPGQAYLIATGLPADGGDSVTVSQARRPGVSRDSTQEMSHARSAAPNARETVHRWLRQRARSDGQMRRAARRGTAQDEA</sequence>
<dbReference type="RefSeq" id="WP_100201651.1">
    <property type="nucleotide sequence ID" value="NZ_PGGW01000038.1"/>
</dbReference>
<feature type="region of interest" description="Disordered" evidence="1">
    <location>
        <begin position="39"/>
        <end position="105"/>
    </location>
</feature>
<gene>
    <name evidence="2" type="ORF">CUT44_09050</name>
</gene>
<accession>A0A2M8M0Y0</accession>
<evidence type="ECO:0000313" key="3">
    <source>
        <dbReference type="Proteomes" id="UP000230407"/>
    </source>
</evidence>
<proteinExistence type="predicted"/>
<comment type="caution">
    <text evidence="2">The sequence shown here is derived from an EMBL/GenBank/DDBJ whole genome shotgun (WGS) entry which is preliminary data.</text>
</comment>
<dbReference type="Proteomes" id="UP000230407">
    <property type="component" value="Unassembled WGS sequence"/>
</dbReference>